<reference evidence="1" key="2">
    <citation type="journal article" date="2021" name="PeerJ">
        <title>Extensive microbial diversity within the chicken gut microbiome revealed by metagenomics and culture.</title>
        <authorList>
            <person name="Gilroy R."/>
            <person name="Ravi A."/>
            <person name="Getino M."/>
            <person name="Pursley I."/>
            <person name="Horton D.L."/>
            <person name="Alikhan N.F."/>
            <person name="Baker D."/>
            <person name="Gharbi K."/>
            <person name="Hall N."/>
            <person name="Watson M."/>
            <person name="Adriaenssens E.M."/>
            <person name="Foster-Nyarko E."/>
            <person name="Jarju S."/>
            <person name="Secka A."/>
            <person name="Antonio M."/>
            <person name="Oren A."/>
            <person name="Chaudhuri R.R."/>
            <person name="La Ragione R."/>
            <person name="Hildebrand F."/>
            <person name="Pallen M.J."/>
        </authorList>
    </citation>
    <scope>NUCLEOTIDE SEQUENCE</scope>
    <source>
        <strain evidence="1">ChiSjej4B22-9803</strain>
    </source>
</reference>
<name>A0A9D1LVM2_9FIRM</name>
<proteinExistence type="predicted"/>
<dbReference type="Proteomes" id="UP000824111">
    <property type="component" value="Unassembled WGS sequence"/>
</dbReference>
<dbReference type="EMBL" id="DVND01000143">
    <property type="protein sequence ID" value="HIU48795.1"/>
    <property type="molecule type" value="Genomic_DNA"/>
</dbReference>
<accession>A0A9D1LVM2</accession>
<dbReference type="AlphaFoldDB" id="A0A9D1LVM2"/>
<gene>
    <name evidence="1" type="ORF">IAB04_05480</name>
</gene>
<evidence type="ECO:0000313" key="2">
    <source>
        <dbReference type="Proteomes" id="UP000824111"/>
    </source>
</evidence>
<sequence length="87" mass="10170">MKKNNAEKALEQYYNERVEKVFPRPADVPFGETRTVCHNGVNYQIQYDVPVMVPRKVALIIEESLKNQMELDKKLAGYEQSEFLGEY</sequence>
<protein>
    <submittedName>
        <fullName evidence="1">Uncharacterized protein</fullName>
    </submittedName>
</protein>
<organism evidence="1 2">
    <name type="scientific">Candidatus Avimonoglobus intestinipullorum</name>
    <dbReference type="NCBI Taxonomy" id="2840699"/>
    <lineage>
        <taxon>Bacteria</taxon>
        <taxon>Bacillati</taxon>
        <taxon>Bacillota</taxon>
        <taxon>Clostridia</taxon>
        <taxon>Eubacteriales</taxon>
        <taxon>Candidatus Avimonoglobus</taxon>
    </lineage>
</organism>
<evidence type="ECO:0000313" key="1">
    <source>
        <dbReference type="EMBL" id="HIU48795.1"/>
    </source>
</evidence>
<reference evidence="1" key="1">
    <citation type="submission" date="2020-10" db="EMBL/GenBank/DDBJ databases">
        <authorList>
            <person name="Gilroy R."/>
        </authorList>
    </citation>
    <scope>NUCLEOTIDE SEQUENCE</scope>
    <source>
        <strain evidence="1">ChiSjej4B22-9803</strain>
    </source>
</reference>
<comment type="caution">
    <text evidence="1">The sequence shown here is derived from an EMBL/GenBank/DDBJ whole genome shotgun (WGS) entry which is preliminary data.</text>
</comment>